<evidence type="ECO:0000313" key="15">
    <source>
        <dbReference type="Proteomes" id="UP000824782"/>
    </source>
</evidence>
<feature type="compositionally biased region" description="Basic and acidic residues" evidence="11">
    <location>
        <begin position="346"/>
        <end position="359"/>
    </location>
</feature>
<dbReference type="GO" id="GO:0005654">
    <property type="term" value="C:nucleoplasm"/>
    <property type="evidence" value="ECO:0007669"/>
    <property type="project" value="UniProtKB-ARBA"/>
</dbReference>
<keyword evidence="15" id="KW-1185">Reference proteome</keyword>
<dbReference type="Proteomes" id="UP000824782">
    <property type="component" value="Unassembled WGS sequence"/>
</dbReference>
<dbReference type="InterPro" id="IPR017357">
    <property type="entry name" value="TERF1/2"/>
</dbReference>
<dbReference type="GO" id="GO:0061820">
    <property type="term" value="P:telomeric D-loop disassembly"/>
    <property type="evidence" value="ECO:0007669"/>
    <property type="project" value="TreeGrafter"/>
</dbReference>
<organism evidence="14 15">
    <name type="scientific">Engystomops pustulosus</name>
    <name type="common">Tungara frog</name>
    <name type="synonym">Physalaemus pustulosus</name>
    <dbReference type="NCBI Taxonomy" id="76066"/>
    <lineage>
        <taxon>Eukaryota</taxon>
        <taxon>Metazoa</taxon>
        <taxon>Chordata</taxon>
        <taxon>Craniata</taxon>
        <taxon>Vertebrata</taxon>
        <taxon>Euteleostomi</taxon>
        <taxon>Amphibia</taxon>
        <taxon>Batrachia</taxon>
        <taxon>Anura</taxon>
        <taxon>Neobatrachia</taxon>
        <taxon>Hyloidea</taxon>
        <taxon>Leptodactylidae</taxon>
        <taxon>Leiuperinae</taxon>
        <taxon>Engystomops</taxon>
    </lineage>
</organism>
<dbReference type="GO" id="GO:0032208">
    <property type="term" value="P:negative regulation of telomere maintenance via recombination"/>
    <property type="evidence" value="ECO:0007669"/>
    <property type="project" value="TreeGrafter"/>
</dbReference>
<keyword evidence="4" id="KW-0597">Phosphoprotein</keyword>
<dbReference type="PANTHER" id="PTHR46833">
    <property type="entry name" value="TELOMERIC REPEAT-BINDING FACTOR 2 TERF2"/>
    <property type="match status" value="1"/>
</dbReference>
<dbReference type="GO" id="GO:0003720">
    <property type="term" value="F:telomerase activity"/>
    <property type="evidence" value="ECO:0007669"/>
    <property type="project" value="TreeGrafter"/>
</dbReference>
<comment type="subunit">
    <text evidence="10">Homodimer.</text>
</comment>
<dbReference type="PANTHER" id="PTHR46833:SF1">
    <property type="entry name" value="TELOMERIC REPEAT-BINDING FACTOR 2"/>
    <property type="match status" value="1"/>
</dbReference>
<dbReference type="GO" id="GO:0042803">
    <property type="term" value="F:protein homodimerization activity"/>
    <property type="evidence" value="ECO:0007669"/>
    <property type="project" value="UniProtKB-UniRule"/>
</dbReference>
<keyword evidence="3" id="KW-1017">Isopeptide bond</keyword>
<evidence type="ECO:0000256" key="8">
    <source>
        <dbReference type="ARBA" id="ARBA00023242"/>
    </source>
</evidence>
<feature type="domain" description="HTH myb-type" evidence="13">
    <location>
        <begin position="389"/>
        <end position="442"/>
    </location>
</feature>
<dbReference type="SUPFAM" id="SSF63600">
    <property type="entry name" value="Telomeric repeat binding factor (TRF) dimerisation domain"/>
    <property type="match status" value="1"/>
</dbReference>
<evidence type="ECO:0000256" key="6">
    <source>
        <dbReference type="ARBA" id="ARBA00022895"/>
    </source>
</evidence>
<feature type="compositionally biased region" description="Basic and acidic residues" evidence="11">
    <location>
        <begin position="314"/>
        <end position="323"/>
    </location>
</feature>
<dbReference type="SUPFAM" id="SSF46689">
    <property type="entry name" value="Homeodomain-like"/>
    <property type="match status" value="1"/>
</dbReference>
<evidence type="ECO:0000256" key="11">
    <source>
        <dbReference type="SAM" id="MobiDB-lite"/>
    </source>
</evidence>
<dbReference type="CDD" id="cd11660">
    <property type="entry name" value="SANT_TRF"/>
    <property type="match status" value="1"/>
</dbReference>
<keyword evidence="8 10" id="KW-0539">Nucleus</keyword>
<dbReference type="SMART" id="SM00717">
    <property type="entry name" value="SANT"/>
    <property type="match status" value="1"/>
</dbReference>
<keyword evidence="9 10" id="KW-0131">Cell cycle</keyword>
<dbReference type="PIRSF" id="PIRSF038016">
    <property type="entry name" value="Telomere_bd-1_Pin2"/>
    <property type="match status" value="1"/>
</dbReference>
<dbReference type="PROSITE" id="PS50090">
    <property type="entry name" value="MYB_LIKE"/>
    <property type="match status" value="1"/>
</dbReference>
<dbReference type="GO" id="GO:0070198">
    <property type="term" value="P:protein localization to chromosome, telomeric region"/>
    <property type="evidence" value="ECO:0007669"/>
    <property type="project" value="TreeGrafter"/>
</dbReference>
<feature type="domain" description="Myb-like" evidence="12">
    <location>
        <begin position="385"/>
        <end position="438"/>
    </location>
</feature>
<dbReference type="Pfam" id="PF08558">
    <property type="entry name" value="TRF"/>
    <property type="match status" value="1"/>
</dbReference>
<dbReference type="InterPro" id="IPR030657">
    <property type="entry name" value="TERF2"/>
</dbReference>
<evidence type="ECO:0000259" key="12">
    <source>
        <dbReference type="PROSITE" id="PS50090"/>
    </source>
</evidence>
<feature type="compositionally biased region" description="Acidic residues" evidence="11">
    <location>
        <begin position="301"/>
        <end position="313"/>
    </location>
</feature>
<proteinExistence type="predicted"/>
<dbReference type="PROSITE" id="PS51294">
    <property type="entry name" value="HTH_MYB"/>
    <property type="match status" value="1"/>
</dbReference>
<evidence type="ECO:0000256" key="4">
    <source>
        <dbReference type="ARBA" id="ARBA00022553"/>
    </source>
</evidence>
<dbReference type="Pfam" id="PF00249">
    <property type="entry name" value="Myb_DNA-binding"/>
    <property type="match status" value="1"/>
</dbReference>
<dbReference type="Gene3D" id="1.25.40.210">
    <property type="entry name" value="Telomere repeat-binding factor, dimerisation domain"/>
    <property type="match status" value="1"/>
</dbReference>
<evidence type="ECO:0000256" key="9">
    <source>
        <dbReference type="ARBA" id="ARBA00023306"/>
    </source>
</evidence>
<keyword evidence="2" id="KW-0158">Chromosome</keyword>
<dbReference type="AlphaFoldDB" id="A0AAV7AXW5"/>
<dbReference type="InterPro" id="IPR001005">
    <property type="entry name" value="SANT/Myb"/>
</dbReference>
<protein>
    <recommendedName>
        <fullName evidence="10">Telomeric repeat-binding factor</fullName>
    </recommendedName>
</protein>
<dbReference type="FunFam" id="1.10.10.60:FF:000129">
    <property type="entry name" value="Telomeric repeat-binding factor 2"/>
    <property type="match status" value="1"/>
</dbReference>
<comment type="caution">
    <text evidence="14">The sequence shown here is derived from an EMBL/GenBank/DDBJ whole genome shotgun (WGS) entry which is preliminary data.</text>
</comment>
<evidence type="ECO:0000256" key="2">
    <source>
        <dbReference type="ARBA" id="ARBA00022454"/>
    </source>
</evidence>
<dbReference type="GO" id="GO:0098505">
    <property type="term" value="F:G-rich strand telomeric DNA binding"/>
    <property type="evidence" value="ECO:0007669"/>
    <property type="project" value="TreeGrafter"/>
</dbReference>
<dbReference type="GO" id="GO:0031627">
    <property type="term" value="P:telomeric loop formation"/>
    <property type="evidence" value="ECO:0007669"/>
    <property type="project" value="TreeGrafter"/>
</dbReference>
<sequence>MEGSPDGRGLLSLEPVVNQWVLEYFFHLYVEAFKNCQNEDFVQIRDIVSILIQRRLKCVEQNSQLLRLMQLLSCIEEGNDIDCRFDEDKNETPLESAIGILDIMTEENTVPADIINANKQMLKEAAVVACIQKQQFSRAKEILKKHIANGRNSRQLRADLMHIIQERNLKHPLIANFSLSTIKEKVYNMFENQIKDIPSFLLSVSKYKSEIDCGPSYSLSSIKSKFLLLCQDENPDAKFRHLCETDFCRQNTCLQSTSTQIQYHKSPHSCSPREETSIIKEMGQQQRCTVTLHQLVMEPDSQQDSEIIEEDEPEIKSAKEPQQQKRNNSFVRKLFTSPVTSKRRKTSEDHHVSEKRNIVEEQDTWSEEDNLFNENKSSKSASNTSISGRRKKWTEQETEWIKLGVEKYGEGKWTQILKCYPFQQRTAPMIKDRWRTMKKLSLV</sequence>
<accession>A0AAV7AXW5</accession>
<evidence type="ECO:0000256" key="1">
    <source>
        <dbReference type="ARBA" id="ARBA00004574"/>
    </source>
</evidence>
<reference evidence="14" key="1">
    <citation type="thesis" date="2020" institute="ProQuest LLC" country="789 East Eisenhower Parkway, Ann Arbor, MI, USA">
        <title>Comparative Genomics and Chromosome Evolution.</title>
        <authorList>
            <person name="Mudd A.B."/>
        </authorList>
    </citation>
    <scope>NUCLEOTIDE SEQUENCE</scope>
    <source>
        <strain evidence="14">237g6f4</strain>
        <tissue evidence="14">Blood</tissue>
    </source>
</reference>
<evidence type="ECO:0000259" key="13">
    <source>
        <dbReference type="PROSITE" id="PS51294"/>
    </source>
</evidence>
<dbReference type="InterPro" id="IPR013867">
    <property type="entry name" value="Telomere_rpt-bd_fac_dimer_dom"/>
</dbReference>
<name>A0AAV7AXW5_ENGPU</name>
<dbReference type="EMBL" id="WNYA01000007">
    <property type="protein sequence ID" value="KAG8562933.1"/>
    <property type="molecule type" value="Genomic_DNA"/>
</dbReference>
<evidence type="ECO:0000256" key="7">
    <source>
        <dbReference type="ARBA" id="ARBA00023125"/>
    </source>
</evidence>
<dbReference type="InterPro" id="IPR009057">
    <property type="entry name" value="Homeodomain-like_sf"/>
</dbReference>
<keyword evidence="5" id="KW-0832">Ubl conjugation</keyword>
<dbReference type="GO" id="GO:0032210">
    <property type="term" value="P:regulation of telomere maintenance via telomerase"/>
    <property type="evidence" value="ECO:0007669"/>
    <property type="project" value="TreeGrafter"/>
</dbReference>
<dbReference type="GO" id="GO:0031848">
    <property type="term" value="P:protection from non-homologous end joining at telomere"/>
    <property type="evidence" value="ECO:0007669"/>
    <property type="project" value="InterPro"/>
</dbReference>
<dbReference type="InterPro" id="IPR017930">
    <property type="entry name" value="Myb_dom"/>
</dbReference>
<feature type="compositionally biased region" description="Low complexity" evidence="11">
    <location>
        <begin position="378"/>
        <end position="387"/>
    </location>
</feature>
<feature type="region of interest" description="Disordered" evidence="11">
    <location>
        <begin position="299"/>
        <end position="391"/>
    </location>
</feature>
<keyword evidence="6 10" id="KW-0779">Telomere</keyword>
<dbReference type="Gene3D" id="1.10.10.60">
    <property type="entry name" value="Homeodomain-like"/>
    <property type="match status" value="1"/>
</dbReference>
<feature type="compositionally biased region" description="Acidic residues" evidence="11">
    <location>
        <begin position="360"/>
        <end position="371"/>
    </location>
</feature>
<keyword evidence="7 10" id="KW-0238">DNA-binding</keyword>
<dbReference type="GO" id="GO:0003691">
    <property type="term" value="F:double-stranded telomeric DNA binding"/>
    <property type="evidence" value="ECO:0007669"/>
    <property type="project" value="UniProtKB-UniRule"/>
</dbReference>
<dbReference type="GO" id="GO:1905839">
    <property type="term" value="P:negative regulation of telomeric D-loop disassembly"/>
    <property type="evidence" value="ECO:0007669"/>
    <property type="project" value="TreeGrafter"/>
</dbReference>
<dbReference type="GO" id="GO:0070187">
    <property type="term" value="C:shelterin complex"/>
    <property type="evidence" value="ECO:0007669"/>
    <property type="project" value="TreeGrafter"/>
</dbReference>
<evidence type="ECO:0000313" key="14">
    <source>
        <dbReference type="EMBL" id="KAG8562933.1"/>
    </source>
</evidence>
<dbReference type="InterPro" id="IPR036507">
    <property type="entry name" value="Telomere_rpt-bd_fac_dimer_sf"/>
</dbReference>
<evidence type="ECO:0000256" key="5">
    <source>
        <dbReference type="ARBA" id="ARBA00022843"/>
    </source>
</evidence>
<evidence type="ECO:0000256" key="3">
    <source>
        <dbReference type="ARBA" id="ARBA00022499"/>
    </source>
</evidence>
<comment type="function">
    <text evidence="10">Binds the telomeric double-stranded 5'-TTAGGG-3' repeat.</text>
</comment>
<comment type="subcellular location">
    <subcellularLocation>
        <location evidence="1">Chromosome</location>
        <location evidence="1">Telomere</location>
    </subcellularLocation>
    <subcellularLocation>
        <location evidence="10">Nucleus</location>
    </subcellularLocation>
</comment>
<gene>
    <name evidence="14" type="ORF">GDO81_015867</name>
</gene>
<evidence type="ECO:0000256" key="10">
    <source>
        <dbReference type="PIRNR" id="PIRNR038016"/>
    </source>
</evidence>